<feature type="transmembrane region" description="Helical" evidence="6">
    <location>
        <begin position="20"/>
        <end position="41"/>
    </location>
</feature>
<dbReference type="Pfam" id="PF02690">
    <property type="entry name" value="Na_Pi_cotrans"/>
    <property type="match status" value="2"/>
</dbReference>
<gene>
    <name evidence="7" type="ORF">JI741_10480</name>
</gene>
<reference evidence="7 8" key="1">
    <citation type="submission" date="2021-01" db="EMBL/GenBank/DDBJ databases">
        <title>Chryseolinea sp. Jin1 Genome sequencing and assembly.</title>
        <authorList>
            <person name="Kim I."/>
        </authorList>
    </citation>
    <scope>NUCLEOTIDE SEQUENCE [LARGE SCALE GENOMIC DNA]</scope>
    <source>
        <strain evidence="7 8">Jin1</strain>
    </source>
</reference>
<evidence type="ECO:0000313" key="8">
    <source>
        <dbReference type="Proteomes" id="UP000613030"/>
    </source>
</evidence>
<keyword evidence="2" id="KW-1003">Cell membrane</keyword>
<name>A0ABS1KQX7_9BACT</name>
<dbReference type="NCBIfam" id="NF037997">
    <property type="entry name" value="Na_Pi_symport"/>
    <property type="match status" value="2"/>
</dbReference>
<feature type="transmembrane region" description="Helical" evidence="6">
    <location>
        <begin position="219"/>
        <end position="244"/>
    </location>
</feature>
<evidence type="ECO:0000256" key="3">
    <source>
        <dbReference type="ARBA" id="ARBA00022692"/>
    </source>
</evidence>
<keyword evidence="4 6" id="KW-1133">Transmembrane helix</keyword>
<feature type="transmembrane region" description="Helical" evidence="6">
    <location>
        <begin position="48"/>
        <end position="66"/>
    </location>
</feature>
<dbReference type="InterPro" id="IPR003841">
    <property type="entry name" value="Na/Pi_transpt"/>
</dbReference>
<comment type="subcellular location">
    <subcellularLocation>
        <location evidence="1">Cell membrane</location>
        <topology evidence="1">Multi-pass membrane protein</topology>
    </subcellularLocation>
</comment>
<evidence type="ECO:0000256" key="5">
    <source>
        <dbReference type="ARBA" id="ARBA00023136"/>
    </source>
</evidence>
<feature type="transmembrane region" description="Helical" evidence="6">
    <location>
        <begin position="325"/>
        <end position="345"/>
    </location>
</feature>
<dbReference type="PANTHER" id="PTHR10010">
    <property type="entry name" value="SOLUTE CARRIER FAMILY 34 SODIUM PHOSPHATE , MEMBER 2-RELATED"/>
    <property type="match status" value="1"/>
</dbReference>
<evidence type="ECO:0000256" key="2">
    <source>
        <dbReference type="ARBA" id="ARBA00022475"/>
    </source>
</evidence>
<keyword evidence="3 6" id="KW-0812">Transmembrane</keyword>
<sequence>MFLFALDLMTSSLQHLGKNVAETILLATSNPFTGLFIGLLITAMLQSSSTTTSLVVALVASGSITIQSAIPIIMGANIGTTITSTIVSLGFINKRKEFRRAVAAGTYHDFFNILTTVVLFPLEYYYGFLSSLSVWISSFFFTPTVAPVENTVSHFWVGFSPVIDFLLEEIPSAFFLGFVALVLLFGSILIFRRLISNLLKAKSPELFARFFFKNQFKSFMWGLLTTAAIRSSTITTSVVVPIVAKKIASLKQAAPFIMGANVGTTITAFIAAMLNANTSGAISIAIAHFLFNFIGVLLFFPIPVLRKLPMALAEGLGKLTLKYRLVGFVYILVTFFFIPFSLIYFNQDSVKTYNLGYEELNAAGQVVPYRVMVRINARTLSGEWTRYDGDQTTEPILIYPMSVKNNTLFLGKQMFRFSRPGFCWDGEDKHGKFKSCIQEILPRMDVAGQAFDSVYMAQITYPHATDSVTHRYYMSSAYKILLQHEVLAPRKAPTVVEKLTRFGME</sequence>
<feature type="transmembrane region" description="Helical" evidence="6">
    <location>
        <begin position="170"/>
        <end position="191"/>
    </location>
</feature>
<protein>
    <submittedName>
        <fullName evidence="7">Na/Pi symporter</fullName>
    </submittedName>
</protein>
<evidence type="ECO:0000256" key="1">
    <source>
        <dbReference type="ARBA" id="ARBA00004651"/>
    </source>
</evidence>
<accession>A0ABS1KQX7</accession>
<feature type="transmembrane region" description="Helical" evidence="6">
    <location>
        <begin position="72"/>
        <end position="92"/>
    </location>
</feature>
<comment type="caution">
    <text evidence="7">The sequence shown here is derived from an EMBL/GenBank/DDBJ whole genome shotgun (WGS) entry which is preliminary data.</text>
</comment>
<feature type="transmembrane region" description="Helical" evidence="6">
    <location>
        <begin position="281"/>
        <end position="305"/>
    </location>
</feature>
<evidence type="ECO:0000256" key="6">
    <source>
        <dbReference type="SAM" id="Phobius"/>
    </source>
</evidence>
<evidence type="ECO:0000313" key="7">
    <source>
        <dbReference type="EMBL" id="MBL0741647.1"/>
    </source>
</evidence>
<evidence type="ECO:0000256" key="4">
    <source>
        <dbReference type="ARBA" id="ARBA00022989"/>
    </source>
</evidence>
<dbReference type="PANTHER" id="PTHR10010:SF46">
    <property type="entry name" value="SODIUM-DEPENDENT PHOSPHATE TRANSPORT PROTEIN 2B"/>
    <property type="match status" value="1"/>
</dbReference>
<feature type="transmembrane region" description="Helical" evidence="6">
    <location>
        <begin position="256"/>
        <end position="274"/>
    </location>
</feature>
<dbReference type="Proteomes" id="UP000613030">
    <property type="component" value="Unassembled WGS sequence"/>
</dbReference>
<feature type="transmembrane region" description="Helical" evidence="6">
    <location>
        <begin position="113"/>
        <end position="136"/>
    </location>
</feature>
<keyword evidence="8" id="KW-1185">Reference proteome</keyword>
<organism evidence="7 8">
    <name type="scientific">Chryseolinea lacunae</name>
    <dbReference type="NCBI Taxonomy" id="2801331"/>
    <lineage>
        <taxon>Bacteria</taxon>
        <taxon>Pseudomonadati</taxon>
        <taxon>Bacteroidota</taxon>
        <taxon>Cytophagia</taxon>
        <taxon>Cytophagales</taxon>
        <taxon>Fulvivirgaceae</taxon>
        <taxon>Chryseolinea</taxon>
    </lineage>
</organism>
<keyword evidence="5 6" id="KW-0472">Membrane</keyword>
<dbReference type="EMBL" id="JAERRB010000003">
    <property type="protein sequence ID" value="MBL0741647.1"/>
    <property type="molecule type" value="Genomic_DNA"/>
</dbReference>
<proteinExistence type="predicted"/>